<dbReference type="Proteomes" id="UP000240246">
    <property type="component" value="Segment"/>
</dbReference>
<sequence length="143" mass="16058">MSAPIVLTVPGFFAPSNKYSSSVAMVLDQTDGYSDEYGDVNEYGSYAISFYGIGIEEAYNLVAEFIADTVQSFNPGVWWSEVRQLIDILGEGRNWIITTDSQGFVGAEAFTDEEEARKVFEERQTDYHVWSSQREIPKIGDDL</sequence>
<proteinExistence type="predicted"/>
<organism evidence="1 2">
    <name type="scientific">Mycobacterium phage Cuke</name>
    <dbReference type="NCBI Taxonomy" id="2079417"/>
    <lineage>
        <taxon>Viruses</taxon>
        <taxon>Duplodnaviria</taxon>
        <taxon>Heunggongvirae</taxon>
        <taxon>Uroviricota</taxon>
        <taxon>Caudoviricetes</taxon>
        <taxon>Cukevirus</taxon>
        <taxon>Cukevirus cuke</taxon>
    </lineage>
</organism>
<keyword evidence="2" id="KW-1185">Reference proteome</keyword>
<evidence type="ECO:0000313" key="1">
    <source>
        <dbReference type="EMBL" id="AVD99665.1"/>
    </source>
</evidence>
<dbReference type="EMBL" id="MG757156">
    <property type="protein sequence ID" value="AVD99665.1"/>
    <property type="molecule type" value="Genomic_DNA"/>
</dbReference>
<gene>
    <name evidence="1" type="ORF">SEA_CUKE_47</name>
</gene>
<protein>
    <submittedName>
        <fullName evidence="1">Uncharacterized protein</fullName>
    </submittedName>
</protein>
<evidence type="ECO:0000313" key="2">
    <source>
        <dbReference type="Proteomes" id="UP000240246"/>
    </source>
</evidence>
<name>A0A2L1IWX9_9CAUD</name>
<reference evidence="2" key="1">
    <citation type="submission" date="2018-01" db="EMBL/GenBank/DDBJ databases">
        <authorList>
            <person name="Gaut B.S."/>
            <person name="Morton B.R."/>
            <person name="Clegg M.T."/>
            <person name="Duvall M.R."/>
        </authorList>
    </citation>
    <scope>NUCLEOTIDE SEQUENCE [LARGE SCALE GENOMIC DNA]</scope>
</reference>
<accession>A0A2L1IWX9</accession>